<dbReference type="AlphaFoldDB" id="A0A804IFQ6"/>
<evidence type="ECO:0000313" key="1">
    <source>
        <dbReference type="EnsemblPlants" id="Ma03_p24330.1"/>
    </source>
</evidence>
<protein>
    <submittedName>
        <fullName evidence="1">Uncharacterized protein</fullName>
    </submittedName>
</protein>
<accession>A0A804IFQ6</accession>
<reference evidence="1" key="1">
    <citation type="submission" date="2021-05" db="UniProtKB">
        <authorList>
            <consortium name="EnsemblPlants"/>
        </authorList>
    </citation>
    <scope>IDENTIFICATION</scope>
    <source>
        <strain evidence="1">subsp. malaccensis</strain>
    </source>
</reference>
<name>A0A804IFQ6_MUSAM</name>
<organism evidence="1 2">
    <name type="scientific">Musa acuminata subsp. malaccensis</name>
    <name type="common">Wild banana</name>
    <name type="synonym">Musa malaccensis</name>
    <dbReference type="NCBI Taxonomy" id="214687"/>
    <lineage>
        <taxon>Eukaryota</taxon>
        <taxon>Viridiplantae</taxon>
        <taxon>Streptophyta</taxon>
        <taxon>Embryophyta</taxon>
        <taxon>Tracheophyta</taxon>
        <taxon>Spermatophyta</taxon>
        <taxon>Magnoliopsida</taxon>
        <taxon>Liliopsida</taxon>
        <taxon>Zingiberales</taxon>
        <taxon>Musaceae</taxon>
        <taxon>Musa</taxon>
    </lineage>
</organism>
<evidence type="ECO:0000313" key="2">
    <source>
        <dbReference type="Proteomes" id="UP000012960"/>
    </source>
</evidence>
<dbReference type="EnsemblPlants" id="Ma03_t24330.1">
    <property type="protein sequence ID" value="Ma03_p24330.1"/>
    <property type="gene ID" value="Ma03_g24330"/>
</dbReference>
<dbReference type="Gramene" id="Ma03_t24330.1">
    <property type="protein sequence ID" value="Ma03_p24330.1"/>
    <property type="gene ID" value="Ma03_g24330"/>
</dbReference>
<sequence length="50" mass="5374">MSHAACDGNVNGILNTYVYLVISKVSLREGNVGRIGFTFVCLAFPGVAWI</sequence>
<dbReference type="Proteomes" id="UP000012960">
    <property type="component" value="Unplaced"/>
</dbReference>
<keyword evidence="2" id="KW-1185">Reference proteome</keyword>
<proteinExistence type="predicted"/>
<dbReference type="InParanoid" id="A0A804IFQ6"/>